<proteinExistence type="predicted"/>
<dbReference type="PANTHER" id="PTHR31871">
    <property type="entry name" value="OS02G0137100 PROTEIN"/>
    <property type="match status" value="1"/>
</dbReference>
<dbReference type="InterPro" id="IPR006476">
    <property type="entry name" value="CHP01589_pln"/>
</dbReference>
<dbReference type="AlphaFoldDB" id="A0AAV6I3L4"/>
<keyword evidence="1" id="KW-1133">Transmembrane helix</keyword>
<dbReference type="Proteomes" id="UP000823749">
    <property type="component" value="Chromosome 12"/>
</dbReference>
<keyword evidence="1" id="KW-0812">Transmembrane</keyword>
<keyword evidence="1" id="KW-0472">Membrane</keyword>
<accession>A0AAV6I3L4</accession>
<comment type="caution">
    <text evidence="2">The sequence shown here is derived from an EMBL/GenBank/DDBJ whole genome shotgun (WGS) entry which is preliminary data.</text>
</comment>
<dbReference type="Pfam" id="PF09713">
    <property type="entry name" value="A_thal_3526"/>
    <property type="match status" value="1"/>
</dbReference>
<evidence type="ECO:0000313" key="2">
    <source>
        <dbReference type="EMBL" id="KAG5522152.1"/>
    </source>
</evidence>
<dbReference type="EMBL" id="JACTNZ010000012">
    <property type="protein sequence ID" value="KAG5522152.1"/>
    <property type="molecule type" value="Genomic_DNA"/>
</dbReference>
<dbReference type="PANTHER" id="PTHR31871:SF5">
    <property type="entry name" value="TRANSMEMBRANE PROTEIN"/>
    <property type="match status" value="1"/>
</dbReference>
<keyword evidence="3" id="KW-1185">Reference proteome</keyword>
<gene>
    <name evidence="2" type="ORF">RHGRI_034362</name>
</gene>
<dbReference type="NCBIfam" id="TIGR01589">
    <property type="entry name" value="A_thal_3526"/>
    <property type="match status" value="1"/>
</dbReference>
<feature type="transmembrane region" description="Helical" evidence="1">
    <location>
        <begin position="12"/>
        <end position="35"/>
    </location>
</feature>
<evidence type="ECO:0000256" key="1">
    <source>
        <dbReference type="SAM" id="Phobius"/>
    </source>
</evidence>
<reference evidence="2" key="1">
    <citation type="submission" date="2020-08" db="EMBL/GenBank/DDBJ databases">
        <title>Plant Genome Project.</title>
        <authorList>
            <person name="Zhang R.-G."/>
        </authorList>
    </citation>
    <scope>NUCLEOTIDE SEQUENCE</scope>
    <source>
        <strain evidence="2">WSP0</strain>
        <tissue evidence="2">Leaf</tissue>
    </source>
</reference>
<name>A0AAV6I3L4_9ERIC</name>
<sequence>MNNQIYFLPHLHFFFILVGPFALSLCIYIYIYIYIKKTMYYKHDHHHPFPCLHCHPHSYIRMVQHLIERCLLLHMNRDECIKALANHASVQPLVTLTVWRELLKENQDFFQAYFHGVSTRPFDRN</sequence>
<protein>
    <submittedName>
        <fullName evidence="2">Uncharacterized protein</fullName>
    </submittedName>
</protein>
<evidence type="ECO:0000313" key="3">
    <source>
        <dbReference type="Proteomes" id="UP000823749"/>
    </source>
</evidence>
<organism evidence="2 3">
    <name type="scientific">Rhododendron griersonianum</name>
    <dbReference type="NCBI Taxonomy" id="479676"/>
    <lineage>
        <taxon>Eukaryota</taxon>
        <taxon>Viridiplantae</taxon>
        <taxon>Streptophyta</taxon>
        <taxon>Embryophyta</taxon>
        <taxon>Tracheophyta</taxon>
        <taxon>Spermatophyta</taxon>
        <taxon>Magnoliopsida</taxon>
        <taxon>eudicotyledons</taxon>
        <taxon>Gunneridae</taxon>
        <taxon>Pentapetalae</taxon>
        <taxon>asterids</taxon>
        <taxon>Ericales</taxon>
        <taxon>Ericaceae</taxon>
        <taxon>Ericoideae</taxon>
        <taxon>Rhodoreae</taxon>
        <taxon>Rhododendron</taxon>
    </lineage>
</organism>